<dbReference type="KEGG" id="dcr:108221021"/>
<dbReference type="GO" id="GO:0030267">
    <property type="term" value="F:glyoxylate reductase (NADPH) activity"/>
    <property type="evidence" value="ECO:0007669"/>
    <property type="project" value="TreeGrafter"/>
</dbReference>
<protein>
    <submittedName>
        <fullName evidence="7">Uncharacterized protein</fullName>
    </submittedName>
</protein>
<dbReference type="STRING" id="79200.A0A164XBV1"/>
<dbReference type="Gene3D" id="3.40.50.720">
    <property type="entry name" value="NAD(P)-binding Rossmann-like Domain"/>
    <property type="match status" value="2"/>
</dbReference>
<dbReference type="GO" id="GO:0051287">
    <property type="term" value="F:NAD binding"/>
    <property type="evidence" value="ECO:0007669"/>
    <property type="project" value="InterPro"/>
</dbReference>
<dbReference type="Proteomes" id="UP000077755">
    <property type="component" value="Chromosome 5"/>
</dbReference>
<dbReference type="InterPro" id="IPR036291">
    <property type="entry name" value="NAD(P)-bd_dom_sf"/>
</dbReference>
<accession>A0A164XBV1</accession>
<dbReference type="OMA" id="HMGTETC"/>
<keyword evidence="2 4" id="KW-0560">Oxidoreductase</keyword>
<keyword evidence="9" id="KW-1185">Reference proteome</keyword>
<evidence type="ECO:0000259" key="5">
    <source>
        <dbReference type="Pfam" id="PF00389"/>
    </source>
</evidence>
<feature type="domain" description="D-isomer specific 2-hydroxyacid dehydrogenase catalytic" evidence="5">
    <location>
        <begin position="18"/>
        <end position="314"/>
    </location>
</feature>
<evidence type="ECO:0000313" key="7">
    <source>
        <dbReference type="EMBL" id="KZM92968.1"/>
    </source>
</evidence>
<dbReference type="AlphaFoldDB" id="A0A164XBV1"/>
<dbReference type="Pfam" id="PF00389">
    <property type="entry name" value="2-Hacid_dh"/>
    <property type="match status" value="1"/>
</dbReference>
<keyword evidence="1" id="KW-0521">NADP</keyword>
<dbReference type="Pfam" id="PF02826">
    <property type="entry name" value="2-Hacid_dh_C"/>
    <property type="match status" value="1"/>
</dbReference>
<dbReference type="PROSITE" id="PS00065">
    <property type="entry name" value="D_2_HYDROXYACID_DH_1"/>
    <property type="match status" value="1"/>
</dbReference>
<sequence length="315" mass="34905">MNQISVLMTYPMFTNLEKLLEKHYNLLRLWELKDHEQEHFLKANADTIKAVVACAEAGINKKMINLLPRLEIVSTFSVGYDKIDLIKCRERGVKVTNTPDVVTEDVADLAIALALSTLRKICGADGFVRKGLWKMGDFCISTKLSGKSVGIVGLGRIGSAIAKRAEAFNCPVSYYSRSRKLNNDYKYYTNIIDLAANCQILFVACALTEETRYIINREVLDALGREGILINIGRGLHVEESELVSALLDGRLGGAGIDVFENEPDVPDQLFGLDNVVLLPHVGTSTMETCTEMADLVIKNLEAHFKNEPLLTPVL</sequence>
<reference evidence="8" key="2">
    <citation type="submission" date="2022-03" db="EMBL/GenBank/DDBJ databases">
        <title>Draft title - Genomic analysis of global carrot germplasm unveils the trajectory of domestication and the origin of high carotenoid orange carrot.</title>
        <authorList>
            <person name="Iorizzo M."/>
            <person name="Ellison S."/>
            <person name="Senalik D."/>
            <person name="Macko-Podgorni A."/>
            <person name="Grzebelus D."/>
            <person name="Bostan H."/>
            <person name="Rolling W."/>
            <person name="Curaba J."/>
            <person name="Simon P."/>
        </authorList>
    </citation>
    <scope>NUCLEOTIDE SEQUENCE</scope>
    <source>
        <tissue evidence="8">Leaf</tissue>
    </source>
</reference>
<dbReference type="PANTHER" id="PTHR10996">
    <property type="entry name" value="2-HYDROXYACID DEHYDROGENASE-RELATED"/>
    <property type="match status" value="1"/>
</dbReference>
<gene>
    <name evidence="7" type="ORF">DCAR_016213</name>
    <name evidence="8" type="ORF">DCAR_0518559</name>
</gene>
<evidence type="ECO:0000256" key="3">
    <source>
        <dbReference type="ARBA" id="ARBA00023027"/>
    </source>
</evidence>
<name>A0A164XBV1_DAUCS</name>
<dbReference type="InterPro" id="IPR029752">
    <property type="entry name" value="D-isomer_DH_CS1"/>
</dbReference>
<dbReference type="InterPro" id="IPR006140">
    <property type="entry name" value="D-isomer_DH_NAD-bd"/>
</dbReference>
<dbReference type="SUPFAM" id="SSF52283">
    <property type="entry name" value="Formate/glycerate dehydrogenase catalytic domain-like"/>
    <property type="match status" value="1"/>
</dbReference>
<dbReference type="CDD" id="cd12156">
    <property type="entry name" value="HPPR"/>
    <property type="match status" value="1"/>
</dbReference>
<reference evidence="7" key="1">
    <citation type="journal article" date="2016" name="Nat. Genet.">
        <title>A high-quality carrot genome assembly provides new insights into carotenoid accumulation and asterid genome evolution.</title>
        <authorList>
            <person name="Iorizzo M."/>
            <person name="Ellison S."/>
            <person name="Senalik D."/>
            <person name="Zeng P."/>
            <person name="Satapoomin P."/>
            <person name="Huang J."/>
            <person name="Bowman M."/>
            <person name="Iovene M."/>
            <person name="Sanseverino W."/>
            <person name="Cavagnaro P."/>
            <person name="Yildiz M."/>
            <person name="Macko-Podgorni A."/>
            <person name="Moranska E."/>
            <person name="Grzebelus E."/>
            <person name="Grzebelus D."/>
            <person name="Ashrafi H."/>
            <person name="Zheng Z."/>
            <person name="Cheng S."/>
            <person name="Spooner D."/>
            <person name="Van Deynze A."/>
            <person name="Simon P."/>
        </authorList>
    </citation>
    <scope>NUCLEOTIDE SEQUENCE [LARGE SCALE GENOMIC DNA]</scope>
    <source>
        <tissue evidence="7">Leaf</tissue>
    </source>
</reference>
<dbReference type="PANTHER" id="PTHR10996:SF178">
    <property type="entry name" value="2-HYDROXYACID DEHYDROGENASE YGL185C-RELATED"/>
    <property type="match status" value="1"/>
</dbReference>
<organism evidence="7">
    <name type="scientific">Daucus carota subsp. sativus</name>
    <name type="common">Carrot</name>
    <dbReference type="NCBI Taxonomy" id="79200"/>
    <lineage>
        <taxon>Eukaryota</taxon>
        <taxon>Viridiplantae</taxon>
        <taxon>Streptophyta</taxon>
        <taxon>Embryophyta</taxon>
        <taxon>Tracheophyta</taxon>
        <taxon>Spermatophyta</taxon>
        <taxon>Magnoliopsida</taxon>
        <taxon>eudicotyledons</taxon>
        <taxon>Gunneridae</taxon>
        <taxon>Pentapetalae</taxon>
        <taxon>asterids</taxon>
        <taxon>campanulids</taxon>
        <taxon>Apiales</taxon>
        <taxon>Apiaceae</taxon>
        <taxon>Apioideae</taxon>
        <taxon>Scandiceae</taxon>
        <taxon>Daucinae</taxon>
        <taxon>Daucus</taxon>
        <taxon>Daucus sect. Daucus</taxon>
    </lineage>
</organism>
<evidence type="ECO:0000313" key="8">
    <source>
        <dbReference type="EMBL" id="WOG99211.1"/>
    </source>
</evidence>
<proteinExistence type="inferred from homology"/>
<evidence type="ECO:0000256" key="4">
    <source>
        <dbReference type="RuleBase" id="RU003719"/>
    </source>
</evidence>
<comment type="similarity">
    <text evidence="4">Belongs to the D-isomer specific 2-hydroxyacid dehydrogenase family.</text>
</comment>
<feature type="domain" description="D-isomer specific 2-hydroxyacid dehydrogenase NAD-binding" evidence="6">
    <location>
        <begin position="111"/>
        <end position="283"/>
    </location>
</feature>
<dbReference type="OrthoDB" id="298012at2759"/>
<evidence type="ECO:0000259" key="6">
    <source>
        <dbReference type="Pfam" id="PF02826"/>
    </source>
</evidence>
<keyword evidence="3" id="KW-0520">NAD</keyword>
<dbReference type="EMBL" id="LNRQ01000005">
    <property type="protein sequence ID" value="KZM92968.1"/>
    <property type="molecule type" value="Genomic_DNA"/>
</dbReference>
<dbReference type="GO" id="GO:0016618">
    <property type="term" value="F:hydroxypyruvate reductase [NAD(P)H] activity"/>
    <property type="evidence" value="ECO:0007669"/>
    <property type="project" value="TreeGrafter"/>
</dbReference>
<dbReference type="EMBL" id="CP093347">
    <property type="protein sequence ID" value="WOG99211.1"/>
    <property type="molecule type" value="Genomic_DNA"/>
</dbReference>
<dbReference type="Gramene" id="KZM92968">
    <property type="protein sequence ID" value="KZM92968"/>
    <property type="gene ID" value="DCAR_016213"/>
</dbReference>
<dbReference type="SUPFAM" id="SSF51735">
    <property type="entry name" value="NAD(P)-binding Rossmann-fold domains"/>
    <property type="match status" value="1"/>
</dbReference>
<evidence type="ECO:0000256" key="1">
    <source>
        <dbReference type="ARBA" id="ARBA00022857"/>
    </source>
</evidence>
<evidence type="ECO:0000256" key="2">
    <source>
        <dbReference type="ARBA" id="ARBA00023002"/>
    </source>
</evidence>
<dbReference type="InterPro" id="IPR050223">
    <property type="entry name" value="D-isomer_2-hydroxyacid_DH"/>
</dbReference>
<dbReference type="FunFam" id="3.40.50.720:FF:000213">
    <property type="entry name" value="Putative 2-hydroxyacid dehydrogenase"/>
    <property type="match status" value="1"/>
</dbReference>
<evidence type="ECO:0000313" key="9">
    <source>
        <dbReference type="Proteomes" id="UP000077755"/>
    </source>
</evidence>
<dbReference type="GO" id="GO:0005829">
    <property type="term" value="C:cytosol"/>
    <property type="evidence" value="ECO:0007669"/>
    <property type="project" value="TreeGrafter"/>
</dbReference>
<dbReference type="InterPro" id="IPR006139">
    <property type="entry name" value="D-isomer_2_OHA_DH_cat_dom"/>
</dbReference>